<keyword evidence="5" id="KW-0464">Manganese</keyword>
<evidence type="ECO:0000256" key="6">
    <source>
        <dbReference type="SAM" id="Coils"/>
    </source>
</evidence>
<reference evidence="9 10" key="1">
    <citation type="submission" date="2014-04" db="EMBL/GenBank/DDBJ databases">
        <authorList>
            <consortium name="DOE Joint Genome Institute"/>
            <person name="Kuo A."/>
            <person name="Zuccaro A."/>
            <person name="Kohler A."/>
            <person name="Nagy L.G."/>
            <person name="Floudas D."/>
            <person name="Copeland A."/>
            <person name="Barry K.W."/>
            <person name="Cichocki N."/>
            <person name="Veneault-Fourrey C."/>
            <person name="LaButti K."/>
            <person name="Lindquist E.A."/>
            <person name="Lipzen A."/>
            <person name="Lundell T."/>
            <person name="Morin E."/>
            <person name="Murat C."/>
            <person name="Sun H."/>
            <person name="Tunlid A."/>
            <person name="Henrissat B."/>
            <person name="Grigoriev I.V."/>
            <person name="Hibbett D.S."/>
            <person name="Martin F."/>
            <person name="Nordberg H.P."/>
            <person name="Cantor M.N."/>
            <person name="Hua S.X."/>
        </authorList>
    </citation>
    <scope>NUCLEOTIDE SEQUENCE [LARGE SCALE GENOMIC DNA]</scope>
    <source>
        <strain evidence="9 10">MAFF 305830</strain>
    </source>
</reference>
<keyword evidence="3 5" id="KW-0460">Magnesium</keyword>
<dbReference type="PANTHER" id="PTHR23355">
    <property type="entry name" value="RIBONUCLEASE"/>
    <property type="match status" value="1"/>
</dbReference>
<feature type="compositionally biased region" description="Polar residues" evidence="7">
    <location>
        <begin position="510"/>
        <end position="521"/>
    </location>
</feature>
<feature type="compositionally biased region" description="Low complexity" evidence="7">
    <location>
        <begin position="89"/>
        <end position="104"/>
    </location>
</feature>
<dbReference type="InterPro" id="IPR041505">
    <property type="entry name" value="Dis3_CSD2"/>
</dbReference>
<dbReference type="GO" id="GO:0000932">
    <property type="term" value="C:P-body"/>
    <property type="evidence" value="ECO:0007669"/>
    <property type="project" value="UniProtKB-SubCell"/>
</dbReference>
<reference evidence="10" key="2">
    <citation type="submission" date="2015-01" db="EMBL/GenBank/DDBJ databases">
        <title>Evolutionary Origins and Diversification of the Mycorrhizal Mutualists.</title>
        <authorList>
            <consortium name="DOE Joint Genome Institute"/>
            <consortium name="Mycorrhizal Genomics Consortium"/>
            <person name="Kohler A."/>
            <person name="Kuo A."/>
            <person name="Nagy L.G."/>
            <person name="Floudas D."/>
            <person name="Copeland A."/>
            <person name="Barry K.W."/>
            <person name="Cichocki N."/>
            <person name="Veneault-Fourrey C."/>
            <person name="LaButti K."/>
            <person name="Lindquist E.A."/>
            <person name="Lipzen A."/>
            <person name="Lundell T."/>
            <person name="Morin E."/>
            <person name="Murat C."/>
            <person name="Riley R."/>
            <person name="Ohm R."/>
            <person name="Sun H."/>
            <person name="Tunlid A."/>
            <person name="Henrissat B."/>
            <person name="Grigoriev I.V."/>
            <person name="Hibbett D.S."/>
            <person name="Martin F."/>
        </authorList>
    </citation>
    <scope>NUCLEOTIDE SEQUENCE [LARGE SCALE GENOMIC DNA]</scope>
    <source>
        <strain evidence="10">MAFF 305830</strain>
    </source>
</reference>
<evidence type="ECO:0000313" key="9">
    <source>
        <dbReference type="EMBL" id="KIM25600.1"/>
    </source>
</evidence>
<dbReference type="OrthoDB" id="372421at2759"/>
<gene>
    <name evidence="9" type="ORF">M408DRAFT_74240</name>
</gene>
<proteinExistence type="inferred from homology"/>
<dbReference type="SUPFAM" id="SSF50249">
    <property type="entry name" value="Nucleic acid-binding proteins"/>
    <property type="match status" value="2"/>
</dbReference>
<dbReference type="GO" id="GO:0003723">
    <property type="term" value="F:RNA binding"/>
    <property type="evidence" value="ECO:0007669"/>
    <property type="project" value="UniProtKB-KW"/>
</dbReference>
<keyword evidence="2 5" id="KW-0479">Metal-binding</keyword>
<dbReference type="STRING" id="933852.A0A0C3AM25"/>
<feature type="binding site" evidence="5">
    <location>
        <position position="934"/>
    </location>
    <ligand>
        <name>Mg(2+)</name>
        <dbReference type="ChEBI" id="CHEBI:18420"/>
    </ligand>
</feature>
<dbReference type="GO" id="GO:1990074">
    <property type="term" value="P:polyuridylation-dependent mRNA catabolic process"/>
    <property type="evidence" value="ECO:0007669"/>
    <property type="project" value="UniProtKB-UniRule"/>
</dbReference>
<keyword evidence="4 5" id="KW-0694">RNA-binding</keyword>
<feature type="compositionally biased region" description="Basic and acidic residues" evidence="7">
    <location>
        <begin position="778"/>
        <end position="800"/>
    </location>
</feature>
<organism evidence="9 10">
    <name type="scientific">Serendipita vermifera MAFF 305830</name>
    <dbReference type="NCBI Taxonomy" id="933852"/>
    <lineage>
        <taxon>Eukaryota</taxon>
        <taxon>Fungi</taxon>
        <taxon>Dikarya</taxon>
        <taxon>Basidiomycota</taxon>
        <taxon>Agaricomycotina</taxon>
        <taxon>Agaricomycetes</taxon>
        <taxon>Sebacinales</taxon>
        <taxon>Serendipitaceae</taxon>
        <taxon>Serendipita</taxon>
    </lineage>
</organism>
<feature type="region of interest" description="Disordered" evidence="7">
    <location>
        <begin position="1398"/>
        <end position="1428"/>
    </location>
</feature>
<comment type="cofactor">
    <cofactor evidence="5">
        <name>Mg(2+)</name>
        <dbReference type="ChEBI" id="CHEBI:18420"/>
    </cofactor>
    <cofactor evidence="5">
        <name>Mn(2+)</name>
        <dbReference type="ChEBI" id="CHEBI:29035"/>
    </cofactor>
</comment>
<feature type="region of interest" description="Disordered" evidence="7">
    <location>
        <begin position="410"/>
        <end position="434"/>
    </location>
</feature>
<keyword evidence="5" id="KW-0269">Exonuclease</keyword>
<dbReference type="Proteomes" id="UP000054097">
    <property type="component" value="Unassembled WGS sequence"/>
</dbReference>
<feature type="compositionally biased region" description="Low complexity" evidence="7">
    <location>
        <begin position="137"/>
        <end position="174"/>
    </location>
</feature>
<feature type="coiled-coil region" evidence="6">
    <location>
        <begin position="373"/>
        <end position="400"/>
    </location>
</feature>
<protein>
    <recommendedName>
        <fullName evidence="5">DIS3-like exonuclease 2</fullName>
        <ecNumber evidence="5">3.1.13.-</ecNumber>
    </recommendedName>
</protein>
<keyword evidence="1 5" id="KW-0963">Cytoplasm</keyword>
<dbReference type="GO" id="GO:0046872">
    <property type="term" value="F:metal ion binding"/>
    <property type="evidence" value="ECO:0007669"/>
    <property type="project" value="UniProtKB-KW"/>
</dbReference>
<feature type="region of interest" description="Disordered" evidence="7">
    <location>
        <begin position="692"/>
        <end position="725"/>
    </location>
</feature>
<accession>A0A0C3AM25</accession>
<feature type="compositionally biased region" description="Low complexity" evidence="7">
    <location>
        <begin position="323"/>
        <end position="353"/>
    </location>
</feature>
<keyword evidence="5" id="KW-0540">Nuclease</keyword>
<feature type="compositionally biased region" description="Acidic residues" evidence="7">
    <location>
        <begin position="1399"/>
        <end position="1410"/>
    </location>
</feature>
<dbReference type="FunFam" id="2.40.50.690:FF:000001">
    <property type="entry name" value="Cell wall biogenesis protein"/>
    <property type="match status" value="1"/>
</dbReference>
<evidence type="ECO:0000256" key="7">
    <source>
        <dbReference type="SAM" id="MobiDB-lite"/>
    </source>
</evidence>
<evidence type="ECO:0000259" key="8">
    <source>
        <dbReference type="SMART" id="SM00955"/>
    </source>
</evidence>
<evidence type="ECO:0000256" key="5">
    <source>
        <dbReference type="HAMAP-Rule" id="MF_03045"/>
    </source>
</evidence>
<dbReference type="InterPro" id="IPR050180">
    <property type="entry name" value="RNR_Ribonuclease"/>
</dbReference>
<dbReference type="FunFam" id="2.40.50.700:FF:000002">
    <property type="entry name" value="Cell wall biogenesis protein"/>
    <property type="match status" value="1"/>
</dbReference>
<comment type="function">
    <text evidence="5">3'-5'-exoribonuclease that specifically recognizes RNAs polyuridylated at their 3' end and mediates their degradation. Component of an exosome-independent RNA degradation pathway that mediates degradation of cytoplasmic mRNAs that have been deadenylated and subsequently uridylated at their 3'.</text>
</comment>
<dbReference type="Pfam" id="PF17849">
    <property type="entry name" value="OB_Dis3"/>
    <property type="match status" value="1"/>
</dbReference>
<evidence type="ECO:0000256" key="4">
    <source>
        <dbReference type="ARBA" id="ARBA00022884"/>
    </source>
</evidence>
<feature type="compositionally biased region" description="Gly residues" evidence="7">
    <location>
        <begin position="38"/>
        <end position="52"/>
    </location>
</feature>
<name>A0A0C3AM25_SERVB</name>
<dbReference type="HAMAP" id="MF_03045">
    <property type="entry name" value="DIS3L2"/>
    <property type="match status" value="1"/>
</dbReference>
<dbReference type="PANTHER" id="PTHR23355:SF9">
    <property type="entry name" value="DIS3-LIKE EXONUCLEASE 2"/>
    <property type="match status" value="1"/>
</dbReference>
<dbReference type="InterPro" id="IPR041093">
    <property type="entry name" value="Dis3l2-like_C"/>
</dbReference>
<dbReference type="EC" id="3.1.13.-" evidence="5"/>
<keyword evidence="6" id="KW-0175">Coiled coil</keyword>
<feature type="compositionally biased region" description="Low complexity" evidence="7">
    <location>
        <begin position="259"/>
        <end position="272"/>
    </location>
</feature>
<keyword evidence="10" id="KW-1185">Reference proteome</keyword>
<dbReference type="Gene3D" id="2.40.50.700">
    <property type="match status" value="1"/>
</dbReference>
<feature type="binding site" evidence="5">
    <location>
        <position position="925"/>
    </location>
    <ligand>
        <name>Mg(2+)</name>
        <dbReference type="ChEBI" id="CHEBI:18420"/>
    </ligand>
</feature>
<feature type="region of interest" description="Disordered" evidence="7">
    <location>
        <begin position="774"/>
        <end position="800"/>
    </location>
</feature>
<feature type="region of interest" description="Disordered" evidence="7">
    <location>
        <begin position="495"/>
        <end position="521"/>
    </location>
</feature>
<dbReference type="Pfam" id="PF17877">
    <property type="entry name" value="Dis3l2_C_term"/>
    <property type="match status" value="1"/>
</dbReference>
<dbReference type="Gene3D" id="2.40.50.140">
    <property type="entry name" value="Nucleic acid-binding proteins"/>
    <property type="match status" value="1"/>
</dbReference>
<feature type="site" description="Important for catalytic activity" evidence="5">
    <location>
        <position position="933"/>
    </location>
</feature>
<keyword evidence="5" id="KW-0378">Hydrolase</keyword>
<feature type="region of interest" description="Disordered" evidence="7">
    <location>
        <begin position="1"/>
        <end position="365"/>
    </location>
</feature>
<comment type="subcellular location">
    <subcellularLocation>
        <location evidence="5">Cytoplasm</location>
    </subcellularLocation>
    <subcellularLocation>
        <location evidence="5">Cytoplasm</location>
        <location evidence="5">P-body</location>
    </subcellularLocation>
</comment>
<evidence type="ECO:0000313" key="10">
    <source>
        <dbReference type="Proteomes" id="UP000054097"/>
    </source>
</evidence>
<feature type="compositionally biased region" description="Polar residues" evidence="7">
    <location>
        <begin position="410"/>
        <end position="419"/>
    </location>
</feature>
<dbReference type="SMART" id="SM00955">
    <property type="entry name" value="RNB"/>
    <property type="match status" value="1"/>
</dbReference>
<comment type="similarity">
    <text evidence="5">Belongs to the RNR ribonuclease family. DIS3L2 subfamily.</text>
</comment>
<evidence type="ECO:0000256" key="1">
    <source>
        <dbReference type="ARBA" id="ARBA00022490"/>
    </source>
</evidence>
<feature type="compositionally biased region" description="Gly residues" evidence="7">
    <location>
        <begin position="273"/>
        <end position="282"/>
    </location>
</feature>
<feature type="domain" description="RNB" evidence="8">
    <location>
        <begin position="913"/>
        <end position="1251"/>
    </location>
</feature>
<dbReference type="EMBL" id="KN824313">
    <property type="protein sequence ID" value="KIM25600.1"/>
    <property type="molecule type" value="Genomic_DNA"/>
</dbReference>
<dbReference type="InterPro" id="IPR022966">
    <property type="entry name" value="RNase_II/R_CS"/>
</dbReference>
<dbReference type="Gene3D" id="2.40.50.690">
    <property type="match status" value="1"/>
</dbReference>
<dbReference type="InterPro" id="IPR028591">
    <property type="entry name" value="DIS3L2"/>
</dbReference>
<evidence type="ECO:0000256" key="3">
    <source>
        <dbReference type="ARBA" id="ARBA00022842"/>
    </source>
</evidence>
<dbReference type="InterPro" id="IPR012340">
    <property type="entry name" value="NA-bd_OB-fold"/>
</dbReference>
<feature type="compositionally biased region" description="Basic and acidic residues" evidence="7">
    <location>
        <begin position="692"/>
        <end position="704"/>
    </location>
</feature>
<dbReference type="HOGENOM" id="CLU_002333_0_0_1"/>
<dbReference type="GO" id="GO:0000956">
    <property type="term" value="P:nuclear-transcribed mRNA catabolic process"/>
    <property type="evidence" value="ECO:0007669"/>
    <property type="project" value="UniProtKB-UniRule"/>
</dbReference>
<dbReference type="GO" id="GO:0000175">
    <property type="term" value="F:3'-5'-RNA exonuclease activity"/>
    <property type="evidence" value="ECO:0007669"/>
    <property type="project" value="UniProtKB-UniRule"/>
</dbReference>
<evidence type="ECO:0000256" key="2">
    <source>
        <dbReference type="ARBA" id="ARBA00022723"/>
    </source>
</evidence>
<dbReference type="Pfam" id="PF00773">
    <property type="entry name" value="RNB"/>
    <property type="match status" value="1"/>
</dbReference>
<dbReference type="InterPro" id="IPR001900">
    <property type="entry name" value="RNase_II/R"/>
</dbReference>
<dbReference type="PROSITE" id="PS01175">
    <property type="entry name" value="RIBONUCLEASE_II"/>
    <property type="match status" value="1"/>
</dbReference>
<sequence>MSDPKPPTKDGAATGNSGRGKRPPRGGGPGGNSNPNNNGGGSQRGGGGGFKRPGGNQSGNRDSDSQASDASTKRRTNSSSRGRGGGPPSGRRPSRPGSAAAPSPKVGQNPPVPVPAGDDSPALSNLHKVITDLKSMPASANQPGASQQQQSQAQPQQQQQQQPQAPTYAQTTQSNLTATAAPFQPSFIPAEQVPPRHRKAHSMGPTPPGNAGGAPAVSSGYAMSGYAPYLDSMSEDAEIQGSESLPPMANFSNRQPMGSFSSAPRFSSLSSQGGLGGGGGSGSDQEIGGNGRPQLAPSFSFGAKRRTNSMSVGPPIGEEDAGFQFPQQNQPQQNQQQQQQQQQRGGQQTQQEQSYSGAASQAHRRTGSEINGIMSQQIAIQNQIEALQQQQQELLQQQLASNQVMGSSISAPNLSMQRGTTHRRIQSQQVSPGGMQTNYQSTGPVPVNSFAGGGMGLDQAGAPRGHGRRHSVNVLNKGHASQPSQFFSYNGVEGFDDGFQPPANAPPVPTQHNRNASRQADSSWRINGGAGAIQAANGFQADLAQAQAQLQSLAQFRAASGGHHAKMPSFSFPNMLPNMMAANMMGLGGINLLQQQQQQFQMQLQQQNQPQRKSLFAPYLPQASLPPLLAAGKLVVGILRVNKRNRSDAYVATEVLDADIYICGSKDRNRALEGDIVAVELLNVDEVWATKKEKEEKKRKKEENAAYESRALPGGRKNEKKKDDVEVEGQGLGLFEDEEVTDEIKPQFAGHVVAVVERMPGQLFSGTLGLLRPSSAATKEKQEAERREREGDRGDEGAKRVPTERPKIVWFKPTDKRVPLIAIPTEQAPPDFVENAEMYADRLFVACIKRHPISSLHPFGTLVEELGPIGDVEVETSALLKDCNFPTEDFTDNVLKCLPPLPWTIPEHEFAVRKDMRDHRVFSIDPPSARDIDDALSITKNEDGSFEVGVHIADVSYFVKPNTALDRDARKRSTSVYLVQRAVPMLPPALSEQLCSLVAGEERLAFSVIFTLTSDARVIKKWFGRTIIKSAAKLSYQDALSVIEGNGLPDVPIVKGHDASGIAGDIEMLNKLAKHLRQRRFQNGTLRIQNSKLMFDLDENGVATDCFNYENTDANSLIEEFMLLTNFAVAQQIAVNLPEQALLRRHDEPLERRLVAFQERALRLGYEMDISSAGALQRSFDAISSLDARRQLEGLAVKAMHRAKYFCAGMLDIAKYLHYALNAPLYTHFTSPIRRYADVLVHRQLDSILSPVEGEVKFSMDRDSVAKVAQHCNIKKDMAKLAQEQSAHLYLCLLISDLTQRYGPVIRQAKVVGVLDAAFDVIVPEFAIEKRVHIDQIPIDNHVYDERNHSLQIYWSERDVISWLAENSDDEHLKKVKQTAEQHALKMEVTSRSVNDESALFDDDNDDDEQIMVNRSGGSHGGKETSKQRLLSLAKVKPQFEGLRTTPAGHRIQDIKELMTVPVIVTADLTKSPPVIKVYASNPYSKENNASSKV</sequence>